<sequence length="627" mass="69377">MFRRRVPLGSTSYTYDRHSIRLTATNSAQVSLSDVATQGPGPLTGSEGFELGGSWIVSGCKTTFNIGIQVHDIDHFKSTAPLQLLGDISNVLENAKLWSDLGLVVFRKSREASIDQTSIGRIRLGLELQQDVNDSCRLQSRKFPRSIVTATPNVQPPAPIAKWLLHEVDIYLDLGPRLPQQPTITSFPLAQQGTSISEDFEALDELSDTLLELSAGSDIRSLLVYKSFPDVKASISPGDEAWESLDSDSPFSSQSSLSSVPSRSPDLTKSENYDILKTAQYRPYLNLLDTAFRRLFSNCLSRALPGISTSHVSHPTALAELSPCLFSPGYKLDISQRACFIPMIAKGMASLLNNSLSPLTASKFDQLKRTYEQRYQAGEENAIPEDTRAMLKCFLWTTMQQGLFNPEAARKLSPLTAGHTSSHPETEESNTAPFSSLFDEVLFAKDELYGMTPSVLDEWCFSDEDEDLLVDATEDIDFTYSINANPSEHPNNPYMRENYGKRDTTISDVYSDASSTILAYDDDLELTHTTETPLPLPLRWPDPMKPQLLEPDMLAAAHPPSSDIELLDRSSSPLLPLDDDLGKNNTLGLNPNEHYPSSPGRQVNATTTTPHLVEDFSDTEDIEMLLE</sequence>
<comment type="caution">
    <text evidence="2">The sequence shown here is derived from an EMBL/GenBank/DDBJ whole genome shotgun (WGS) entry which is preliminary data.</text>
</comment>
<gene>
    <name evidence="2" type="ORF">AJ80_03004</name>
</gene>
<evidence type="ECO:0000256" key="1">
    <source>
        <dbReference type="SAM" id="MobiDB-lite"/>
    </source>
</evidence>
<proteinExistence type="predicted"/>
<dbReference type="Proteomes" id="UP000224634">
    <property type="component" value="Unassembled WGS sequence"/>
</dbReference>
<name>A0A2B7YNS8_POLH7</name>
<dbReference type="AlphaFoldDB" id="A0A2B7YNS8"/>
<organism evidence="2 3">
    <name type="scientific">Polytolypa hystricis (strain UAMH7299)</name>
    <dbReference type="NCBI Taxonomy" id="1447883"/>
    <lineage>
        <taxon>Eukaryota</taxon>
        <taxon>Fungi</taxon>
        <taxon>Dikarya</taxon>
        <taxon>Ascomycota</taxon>
        <taxon>Pezizomycotina</taxon>
        <taxon>Eurotiomycetes</taxon>
        <taxon>Eurotiomycetidae</taxon>
        <taxon>Onygenales</taxon>
        <taxon>Onygenales incertae sedis</taxon>
        <taxon>Polytolypa</taxon>
    </lineage>
</organism>
<evidence type="ECO:0000313" key="3">
    <source>
        <dbReference type="Proteomes" id="UP000224634"/>
    </source>
</evidence>
<feature type="region of interest" description="Disordered" evidence="1">
    <location>
        <begin position="245"/>
        <end position="267"/>
    </location>
</feature>
<accession>A0A2B7YNS8</accession>
<feature type="compositionally biased region" description="Low complexity" evidence="1">
    <location>
        <begin position="247"/>
        <end position="265"/>
    </location>
</feature>
<keyword evidence="3" id="KW-1185">Reference proteome</keyword>
<protein>
    <submittedName>
        <fullName evidence="2">Uncharacterized protein</fullName>
    </submittedName>
</protein>
<dbReference type="STRING" id="1447883.A0A2B7YNS8"/>
<dbReference type="EMBL" id="PDNA01000031">
    <property type="protein sequence ID" value="PGH22955.1"/>
    <property type="molecule type" value="Genomic_DNA"/>
</dbReference>
<dbReference type="OrthoDB" id="4200179at2759"/>
<evidence type="ECO:0000313" key="2">
    <source>
        <dbReference type="EMBL" id="PGH22955.1"/>
    </source>
</evidence>
<feature type="region of interest" description="Disordered" evidence="1">
    <location>
        <begin position="559"/>
        <end position="605"/>
    </location>
</feature>
<reference evidence="2 3" key="1">
    <citation type="submission" date="2017-10" db="EMBL/GenBank/DDBJ databases">
        <title>Comparative genomics in systemic dimorphic fungi from Ajellomycetaceae.</title>
        <authorList>
            <person name="Munoz J.F."/>
            <person name="Mcewen J.G."/>
            <person name="Clay O.K."/>
            <person name="Cuomo C.A."/>
        </authorList>
    </citation>
    <scope>NUCLEOTIDE SEQUENCE [LARGE SCALE GENOMIC DNA]</scope>
    <source>
        <strain evidence="2 3">UAMH7299</strain>
    </source>
</reference>